<dbReference type="InterPro" id="IPR050300">
    <property type="entry name" value="GDXG_lipolytic_enzyme"/>
</dbReference>
<dbReference type="Gene3D" id="3.40.50.1820">
    <property type="entry name" value="alpha/beta hydrolase"/>
    <property type="match status" value="1"/>
</dbReference>
<dbReference type="EMBL" id="CP003130">
    <property type="protein sequence ID" value="AEU37525.1"/>
    <property type="molecule type" value="Genomic_DNA"/>
</dbReference>
<dbReference type="InterPro" id="IPR029058">
    <property type="entry name" value="AB_hydrolase_fold"/>
</dbReference>
<dbReference type="eggNOG" id="COG0657">
    <property type="taxonomic scope" value="Bacteria"/>
</dbReference>
<dbReference type="HOGENOM" id="CLU_012494_5_1_0"/>
<dbReference type="PANTHER" id="PTHR48081:SF6">
    <property type="entry name" value="PEPTIDASE S9 PROLYL OLIGOPEPTIDASE CATALYTIC DOMAIN-CONTAINING PROTEIN"/>
    <property type="match status" value="1"/>
</dbReference>
<dbReference type="Pfam" id="PF20434">
    <property type="entry name" value="BD-FAE"/>
    <property type="match status" value="1"/>
</dbReference>
<feature type="domain" description="BD-FAE-like" evidence="2">
    <location>
        <begin position="59"/>
        <end position="244"/>
    </location>
</feature>
<name>G8NTW9_GRAMM</name>
<organism evidence="3 4">
    <name type="scientific">Granulicella mallensis (strain ATCC BAA-1857 / DSM 23137 / MP5ACTX8)</name>
    <dbReference type="NCBI Taxonomy" id="682795"/>
    <lineage>
        <taxon>Bacteria</taxon>
        <taxon>Pseudomonadati</taxon>
        <taxon>Acidobacteriota</taxon>
        <taxon>Terriglobia</taxon>
        <taxon>Terriglobales</taxon>
        <taxon>Acidobacteriaceae</taxon>
        <taxon>Granulicella</taxon>
    </lineage>
</organism>
<gene>
    <name evidence="3" type="ordered locus">AciX8_3224</name>
</gene>
<dbReference type="PANTHER" id="PTHR48081">
    <property type="entry name" value="AB HYDROLASE SUPERFAMILY PROTEIN C4A8.06C"/>
    <property type="match status" value="1"/>
</dbReference>
<dbReference type="GO" id="GO:0016787">
    <property type="term" value="F:hydrolase activity"/>
    <property type="evidence" value="ECO:0007669"/>
    <property type="project" value="UniProtKB-KW"/>
</dbReference>
<dbReference type="STRING" id="682795.AciX8_3224"/>
<dbReference type="Proteomes" id="UP000007113">
    <property type="component" value="Chromosome"/>
</dbReference>
<proteinExistence type="predicted"/>
<evidence type="ECO:0000313" key="4">
    <source>
        <dbReference type="Proteomes" id="UP000007113"/>
    </source>
</evidence>
<dbReference type="AlphaFoldDB" id="G8NTW9"/>
<protein>
    <submittedName>
        <fullName evidence="3">Alpha/beta hydrolase</fullName>
    </submittedName>
</protein>
<keyword evidence="4" id="KW-1185">Reference proteome</keyword>
<evidence type="ECO:0000313" key="3">
    <source>
        <dbReference type="EMBL" id="AEU37525.1"/>
    </source>
</evidence>
<reference evidence="3 4" key="1">
    <citation type="submission" date="2011-11" db="EMBL/GenBank/DDBJ databases">
        <title>Complete sequence of Granulicella mallensis MP5ACTX8.</title>
        <authorList>
            <consortium name="US DOE Joint Genome Institute"/>
            <person name="Lucas S."/>
            <person name="Copeland A."/>
            <person name="Lapidus A."/>
            <person name="Cheng J.-F."/>
            <person name="Goodwin L."/>
            <person name="Pitluck S."/>
            <person name="Peters L."/>
            <person name="Lu M."/>
            <person name="Detter J.C."/>
            <person name="Han C."/>
            <person name="Tapia R."/>
            <person name="Land M."/>
            <person name="Hauser L."/>
            <person name="Kyrpides N."/>
            <person name="Ivanova N."/>
            <person name="Mikhailova N."/>
            <person name="Pagani I."/>
            <person name="Rawat S."/>
            <person name="Mannisto M."/>
            <person name="Haggblom M."/>
            <person name="Woyke T."/>
        </authorList>
    </citation>
    <scope>NUCLEOTIDE SEQUENCE [LARGE SCALE GENOMIC DNA]</scope>
    <source>
        <strain evidence="4">ATCC BAA-1857 / DSM 23137 / MP5ACTX8</strain>
    </source>
</reference>
<dbReference type="InterPro" id="IPR049492">
    <property type="entry name" value="BD-FAE-like_dom"/>
</dbReference>
<dbReference type="SUPFAM" id="SSF53474">
    <property type="entry name" value="alpha/beta-Hydrolases"/>
    <property type="match status" value="1"/>
</dbReference>
<dbReference type="KEGG" id="gma:AciX8_3224"/>
<evidence type="ECO:0000256" key="1">
    <source>
        <dbReference type="ARBA" id="ARBA00022801"/>
    </source>
</evidence>
<dbReference type="RefSeq" id="WP_014266400.1">
    <property type="nucleotide sequence ID" value="NC_016631.1"/>
</dbReference>
<accession>G8NTW9</accession>
<sequence>MAFAQHPPVRTLADEVPHGTTILLWPEGAPGAAGTQEQDKPHLEFFGASPDAKLKDGLHTAVIVCPGGGYTNLSYDKEGTRIAEWLNLQGISAFVLSYRLSPRYQFPAPLLDGQRAIRWVRSHAAEYAIAPDRIGLWGFSAGGHLVGMLGTHFDAGNASATDPVERVSDRADFAISAYGALTTDPSVVKPDPSGPMGPHPPAAMLEAVSPEKHVTAQTPPFFLYATGTDQRVPVLSSVVFYTALQKAGVPAELHIFEQGPHGTALAQSYPALSEWTSQLTNWLRLHGWLQPQK</sequence>
<evidence type="ECO:0000259" key="2">
    <source>
        <dbReference type="Pfam" id="PF20434"/>
    </source>
</evidence>
<keyword evidence="1 3" id="KW-0378">Hydrolase</keyword>